<dbReference type="OrthoDB" id="6052623at2"/>
<keyword evidence="1" id="KW-0732">Signal</keyword>
<proteinExistence type="predicted"/>
<protein>
    <submittedName>
        <fullName evidence="2">Fimbrial protein</fullName>
    </submittedName>
</protein>
<evidence type="ECO:0000256" key="1">
    <source>
        <dbReference type="SAM" id="SignalP"/>
    </source>
</evidence>
<dbReference type="Pfam" id="PF04449">
    <property type="entry name" value="Fimbrial_CS1"/>
    <property type="match status" value="1"/>
</dbReference>
<reference evidence="2" key="2">
    <citation type="journal article" date="2020" name="Front. Microbiol.">
        <title>Genetic Variants of the DSF Quorum Sensing System in Stenotrophomonas maltophilia Influence Virulence and Resistance Phenotypes Among Genotypically Diverse Clinical Isolates.</title>
        <authorList>
            <person name="Yero D."/>
            <person name="Huedo P."/>
            <person name="Conchillo-Sole O."/>
            <person name="Martinez-Servat S."/>
            <person name="Mamat U."/>
            <person name="Coves X."/>
            <person name="Llanas F."/>
            <person name="Roca I."/>
            <person name="Vila J."/>
            <person name="Schaible U.E."/>
            <person name="Daura X."/>
            <person name="Gibert I."/>
        </authorList>
    </citation>
    <scope>NUCLEOTIDE SEQUENCE</scope>
    <source>
        <strain evidence="2">OG156</strain>
    </source>
</reference>
<dbReference type="Gene3D" id="2.60.40.2040">
    <property type="entry name" value="CFA/I fimbrial subunit E, pilin domain"/>
    <property type="match status" value="1"/>
</dbReference>
<accession>A0A2J0SY91</accession>
<evidence type="ECO:0000313" key="3">
    <source>
        <dbReference type="Proteomes" id="UP000822271"/>
    </source>
</evidence>
<evidence type="ECO:0000313" key="2">
    <source>
        <dbReference type="EMBL" id="MBA0312981.1"/>
    </source>
</evidence>
<organism evidence="2 3">
    <name type="scientific">Stenotrophomonas maltophilia</name>
    <name type="common">Pseudomonas maltophilia</name>
    <name type="synonym">Xanthomonas maltophilia</name>
    <dbReference type="NCBI Taxonomy" id="40324"/>
    <lineage>
        <taxon>Bacteria</taxon>
        <taxon>Pseudomonadati</taxon>
        <taxon>Pseudomonadota</taxon>
        <taxon>Gammaproteobacteria</taxon>
        <taxon>Lysobacterales</taxon>
        <taxon>Lysobacteraceae</taxon>
        <taxon>Stenotrophomonas</taxon>
        <taxon>Stenotrophomonas maltophilia group</taxon>
    </lineage>
</organism>
<comment type="caution">
    <text evidence="2">The sequence shown here is derived from an EMBL/GenBank/DDBJ whole genome shotgun (WGS) entry which is preliminary data.</text>
</comment>
<dbReference type="Proteomes" id="UP000822271">
    <property type="component" value="Unassembled WGS sequence"/>
</dbReference>
<sequence length="167" mass="17315">MHMLKKAALAAALVTASLSANAAETHITVLADVDPTLALLQADGSPLPDAVKLDHAPGRGLIPWSQQVRIYSNDIDKDIEVRLINEPVLIGNAPGTPSVPLSVSLNSRELGLAATDYLAADLFDGALPGASVAMPLQIAQKTPGAIDVADSFQGMVSIAMKQKTTSP</sequence>
<dbReference type="GO" id="GO:0009289">
    <property type="term" value="C:pilus"/>
    <property type="evidence" value="ECO:0007669"/>
    <property type="project" value="InterPro"/>
</dbReference>
<feature type="chain" id="PRO_5043156299" evidence="1">
    <location>
        <begin position="23"/>
        <end position="167"/>
    </location>
</feature>
<reference evidence="2" key="1">
    <citation type="submission" date="2018-09" db="EMBL/GenBank/DDBJ databases">
        <authorList>
            <person name="Groschel M."/>
            <person name="Kohl T."/>
            <person name="Conchillo-Sole O."/>
            <person name="Mamat U."/>
            <person name="Yero D."/>
            <person name="Niemann S."/>
            <person name="Daura X."/>
            <person name="Gibert I."/>
        </authorList>
    </citation>
    <scope>NUCLEOTIDE SEQUENCE</scope>
    <source>
        <strain evidence="2">OG156</strain>
    </source>
</reference>
<feature type="signal peptide" evidence="1">
    <location>
        <begin position="1"/>
        <end position="22"/>
    </location>
</feature>
<dbReference type="InterPro" id="IPR007540">
    <property type="entry name" value="Fimbrial_CS1-type"/>
</dbReference>
<gene>
    <name evidence="2" type="ORF">D7Y33_18515</name>
</gene>
<name>A0A2J0SY91_STEMA</name>
<dbReference type="AlphaFoldDB" id="A0A2J0SY91"/>
<dbReference type="EMBL" id="RAUE01000031">
    <property type="protein sequence ID" value="MBA0312981.1"/>
    <property type="molecule type" value="Genomic_DNA"/>
</dbReference>
<dbReference type="RefSeq" id="WP_049432619.1">
    <property type="nucleotide sequence ID" value="NZ_CP040438.1"/>
</dbReference>